<proteinExistence type="predicted"/>
<keyword evidence="3" id="KW-1185">Reference proteome</keyword>
<reference evidence="2 3" key="1">
    <citation type="submission" date="2023-05" db="EMBL/GenBank/DDBJ databases">
        <title>B98-5 Cell Line De Novo Hybrid Assembly: An Optical Mapping Approach.</title>
        <authorList>
            <person name="Kananen K."/>
            <person name="Auerbach J.A."/>
            <person name="Kautto E."/>
            <person name="Blachly J.S."/>
        </authorList>
    </citation>
    <scope>NUCLEOTIDE SEQUENCE [LARGE SCALE GENOMIC DNA]</scope>
    <source>
        <strain evidence="2">B95-8</strain>
        <tissue evidence="2">Cell line</tissue>
    </source>
</reference>
<evidence type="ECO:0000256" key="1">
    <source>
        <dbReference type="SAM" id="MobiDB-lite"/>
    </source>
</evidence>
<accession>A0ABQ9UC03</accession>
<sequence>MINQLPPPLRPALRQDLARNSLWAAAREIARIPVPYQQATGAPLGERKRERERTDSEAGSWVIGLGGSHAHGDKQGEFCCQHLGRCSPQREPNSNRADPR</sequence>
<protein>
    <submittedName>
        <fullName evidence="2">Uncharacterized protein</fullName>
    </submittedName>
</protein>
<dbReference type="Proteomes" id="UP001266305">
    <property type="component" value="Unassembled WGS sequence"/>
</dbReference>
<comment type="caution">
    <text evidence="2">The sequence shown here is derived from an EMBL/GenBank/DDBJ whole genome shotgun (WGS) entry which is preliminary data.</text>
</comment>
<evidence type="ECO:0000313" key="3">
    <source>
        <dbReference type="Proteomes" id="UP001266305"/>
    </source>
</evidence>
<feature type="compositionally biased region" description="Basic and acidic residues" evidence="1">
    <location>
        <begin position="45"/>
        <end position="56"/>
    </location>
</feature>
<gene>
    <name evidence="2" type="ORF">P7K49_027998</name>
</gene>
<evidence type="ECO:0000313" key="2">
    <source>
        <dbReference type="EMBL" id="KAK2094260.1"/>
    </source>
</evidence>
<organism evidence="2 3">
    <name type="scientific">Saguinus oedipus</name>
    <name type="common">Cotton-top tamarin</name>
    <name type="synonym">Oedipomidas oedipus</name>
    <dbReference type="NCBI Taxonomy" id="9490"/>
    <lineage>
        <taxon>Eukaryota</taxon>
        <taxon>Metazoa</taxon>
        <taxon>Chordata</taxon>
        <taxon>Craniata</taxon>
        <taxon>Vertebrata</taxon>
        <taxon>Euteleostomi</taxon>
        <taxon>Mammalia</taxon>
        <taxon>Eutheria</taxon>
        <taxon>Euarchontoglires</taxon>
        <taxon>Primates</taxon>
        <taxon>Haplorrhini</taxon>
        <taxon>Platyrrhini</taxon>
        <taxon>Cebidae</taxon>
        <taxon>Callitrichinae</taxon>
        <taxon>Saguinus</taxon>
    </lineage>
</organism>
<name>A0ABQ9UC03_SAGOE</name>
<dbReference type="EMBL" id="JASSZA010000014">
    <property type="protein sequence ID" value="KAK2094260.1"/>
    <property type="molecule type" value="Genomic_DNA"/>
</dbReference>
<feature type="region of interest" description="Disordered" evidence="1">
    <location>
        <begin position="38"/>
        <end position="67"/>
    </location>
</feature>